<name>A0ABS4B3D0_9GAMM</name>
<evidence type="ECO:0000256" key="3">
    <source>
        <dbReference type="ARBA" id="ARBA00022694"/>
    </source>
</evidence>
<dbReference type="CDD" id="cd01285">
    <property type="entry name" value="nucleoside_deaminase"/>
    <property type="match status" value="1"/>
</dbReference>
<dbReference type="Gene3D" id="3.40.140.10">
    <property type="entry name" value="Cytidine Deaminase, domain 2"/>
    <property type="match status" value="1"/>
</dbReference>
<feature type="binding site" evidence="8">
    <location>
        <position position="95"/>
    </location>
    <ligand>
        <name>Zn(2+)</name>
        <dbReference type="ChEBI" id="CHEBI:29105"/>
        <note>catalytic</note>
    </ligand>
</feature>
<dbReference type="PANTHER" id="PTHR11079">
    <property type="entry name" value="CYTOSINE DEAMINASE FAMILY MEMBER"/>
    <property type="match status" value="1"/>
</dbReference>
<dbReference type="Pfam" id="PF00383">
    <property type="entry name" value="dCMP_cyt_deam_1"/>
    <property type="match status" value="1"/>
</dbReference>
<dbReference type="InterPro" id="IPR028883">
    <property type="entry name" value="tRNA_aden_deaminase"/>
</dbReference>
<dbReference type="InterPro" id="IPR002125">
    <property type="entry name" value="CMP_dCMP_dom"/>
</dbReference>
<keyword evidence="6 8" id="KW-0862">Zinc</keyword>
<evidence type="ECO:0000256" key="7">
    <source>
        <dbReference type="ARBA" id="ARBA00048045"/>
    </source>
</evidence>
<evidence type="ECO:0000256" key="1">
    <source>
        <dbReference type="ARBA" id="ARBA00010669"/>
    </source>
</evidence>
<evidence type="ECO:0000313" key="11">
    <source>
        <dbReference type="Proteomes" id="UP000666661"/>
    </source>
</evidence>
<dbReference type="PANTHER" id="PTHR11079:SF202">
    <property type="entry name" value="TRNA-SPECIFIC ADENOSINE DEAMINASE"/>
    <property type="match status" value="1"/>
</dbReference>
<evidence type="ECO:0000259" key="9">
    <source>
        <dbReference type="PROSITE" id="PS51747"/>
    </source>
</evidence>
<reference evidence="10 11" key="1">
    <citation type="submission" date="2021-03" db="EMBL/GenBank/DDBJ databases">
        <title>Plant growth promoting bacteria isolated from wild legumes nodules and trapping Phaseolus vulgaris L. nodules in the center and southern Mexico.</title>
        <authorList>
            <person name="Estrada P."/>
        </authorList>
    </citation>
    <scope>NUCLEOTIDE SEQUENCE [LARGE SCALE GENOMIC DNA]</scope>
    <source>
        <strain evidence="10 11">MaGu-431</strain>
    </source>
</reference>
<feature type="domain" description="CMP/dCMP-type deaminase" evidence="9">
    <location>
        <begin position="14"/>
        <end position="126"/>
    </location>
</feature>
<dbReference type="PROSITE" id="PS51747">
    <property type="entry name" value="CYT_DCMP_DEAMINASES_2"/>
    <property type="match status" value="1"/>
</dbReference>
<dbReference type="PROSITE" id="PS00903">
    <property type="entry name" value="CYT_DCMP_DEAMINASES_1"/>
    <property type="match status" value="1"/>
</dbReference>
<evidence type="ECO:0000256" key="6">
    <source>
        <dbReference type="ARBA" id="ARBA00022833"/>
    </source>
</evidence>
<dbReference type="EC" id="3.5.4.33" evidence="8"/>
<evidence type="ECO:0000256" key="8">
    <source>
        <dbReference type="HAMAP-Rule" id="MF_00972"/>
    </source>
</evidence>
<accession>A0ABS4B3D0</accession>
<organism evidence="10 11">
    <name type="scientific">Aeromonas sanarellii</name>
    <dbReference type="NCBI Taxonomy" id="633415"/>
    <lineage>
        <taxon>Bacteria</taxon>
        <taxon>Pseudomonadati</taxon>
        <taxon>Pseudomonadota</taxon>
        <taxon>Gammaproteobacteria</taxon>
        <taxon>Aeromonadales</taxon>
        <taxon>Aeromonadaceae</taxon>
        <taxon>Aeromonas</taxon>
    </lineage>
</organism>
<proteinExistence type="inferred from homology"/>
<keyword evidence="3 8" id="KW-0819">tRNA processing</keyword>
<comment type="cofactor">
    <cofactor evidence="8">
        <name>Zn(2+)</name>
        <dbReference type="ChEBI" id="CHEBI:29105"/>
    </cofactor>
    <text evidence="8">Binds 1 zinc ion per subunit.</text>
</comment>
<evidence type="ECO:0000313" key="10">
    <source>
        <dbReference type="EMBL" id="MBP0601995.1"/>
    </source>
</evidence>
<evidence type="ECO:0000256" key="4">
    <source>
        <dbReference type="ARBA" id="ARBA00022723"/>
    </source>
</evidence>
<dbReference type="NCBIfam" id="NF008113">
    <property type="entry name" value="PRK10860.1"/>
    <property type="match status" value="1"/>
</dbReference>
<sequence length="179" mass="19553">MKPSEVAAQASQSEQDERWMRHAMALAARAEGIGEIPVGAVLVLGDEILGEGWNRSISDHDACAHAEIMALREAGKRLENYRLIDTTLYVTLEPCCMCAGALIHSRVKRVVYGARDLKTGAAGSVFDILLDPRHNHRVALTGEVLADTCSAQLSDFFKRRRAEKKAARLALQQTPAADT</sequence>
<dbReference type="InterPro" id="IPR016193">
    <property type="entry name" value="Cytidine_deaminase-like"/>
</dbReference>
<gene>
    <name evidence="8 10" type="primary">tadA</name>
    <name evidence="10" type="ORF">J8I01_05620</name>
</gene>
<keyword evidence="11" id="KW-1185">Reference proteome</keyword>
<dbReference type="SUPFAM" id="SSF53927">
    <property type="entry name" value="Cytidine deaminase-like"/>
    <property type="match status" value="1"/>
</dbReference>
<dbReference type="InterPro" id="IPR016192">
    <property type="entry name" value="APOBEC/CMP_deaminase_Zn-bd"/>
</dbReference>
<dbReference type="Proteomes" id="UP000666661">
    <property type="component" value="Unassembled WGS sequence"/>
</dbReference>
<feature type="binding site" evidence="8">
    <location>
        <position position="98"/>
    </location>
    <ligand>
        <name>Zn(2+)</name>
        <dbReference type="ChEBI" id="CHEBI:29105"/>
        <note>catalytic</note>
    </ligand>
</feature>
<comment type="subunit">
    <text evidence="2 8">Homodimer.</text>
</comment>
<comment type="catalytic activity">
    <reaction evidence="7 8">
        <text>adenosine(34) in tRNA + H2O + H(+) = inosine(34) in tRNA + NH4(+)</text>
        <dbReference type="Rhea" id="RHEA:43168"/>
        <dbReference type="Rhea" id="RHEA-COMP:10373"/>
        <dbReference type="Rhea" id="RHEA-COMP:10374"/>
        <dbReference type="ChEBI" id="CHEBI:15377"/>
        <dbReference type="ChEBI" id="CHEBI:15378"/>
        <dbReference type="ChEBI" id="CHEBI:28938"/>
        <dbReference type="ChEBI" id="CHEBI:74411"/>
        <dbReference type="ChEBI" id="CHEBI:82852"/>
        <dbReference type="EC" id="3.5.4.33"/>
    </reaction>
</comment>
<comment type="similarity">
    <text evidence="1">Belongs to the cytidine and deoxycytidylate deaminase family. ADAT2 subfamily.</text>
</comment>
<protein>
    <recommendedName>
        <fullName evidence="8">tRNA-specific adenosine deaminase</fullName>
        <ecNumber evidence="8">3.5.4.33</ecNumber>
    </recommendedName>
</protein>
<dbReference type="GO" id="GO:0052717">
    <property type="term" value="F:tRNA-specific adenosine-34 deaminase activity"/>
    <property type="evidence" value="ECO:0007669"/>
    <property type="project" value="UniProtKB-EC"/>
</dbReference>
<evidence type="ECO:0000256" key="2">
    <source>
        <dbReference type="ARBA" id="ARBA00011738"/>
    </source>
</evidence>
<evidence type="ECO:0000256" key="5">
    <source>
        <dbReference type="ARBA" id="ARBA00022801"/>
    </source>
</evidence>
<dbReference type="RefSeq" id="WP_209792996.1">
    <property type="nucleotide sequence ID" value="NZ_JAGIQF010000001.1"/>
</dbReference>
<comment type="caution">
    <text evidence="10">The sequence shown here is derived from an EMBL/GenBank/DDBJ whole genome shotgun (WGS) entry which is preliminary data.</text>
</comment>
<keyword evidence="5 8" id="KW-0378">Hydrolase</keyword>
<dbReference type="HAMAP" id="MF_00972">
    <property type="entry name" value="tRNA_aden_deaminase"/>
    <property type="match status" value="1"/>
</dbReference>
<feature type="active site" description="Proton donor" evidence="8">
    <location>
        <position position="67"/>
    </location>
</feature>
<dbReference type="EMBL" id="JAGIQF010000001">
    <property type="protein sequence ID" value="MBP0601995.1"/>
    <property type="molecule type" value="Genomic_DNA"/>
</dbReference>
<keyword evidence="4 8" id="KW-0479">Metal-binding</keyword>
<feature type="binding site" evidence="8">
    <location>
        <position position="65"/>
    </location>
    <ligand>
        <name>Zn(2+)</name>
        <dbReference type="ChEBI" id="CHEBI:29105"/>
        <note>catalytic</note>
    </ligand>
</feature>
<comment type="function">
    <text evidence="8">Catalyzes the deamination of adenosine to inosine at the wobble position 34 of tRNA(Arg2).</text>
</comment>